<dbReference type="PANTHER" id="PTHR12277">
    <property type="entry name" value="ALPHA/BETA HYDROLASE DOMAIN-CONTAINING PROTEIN"/>
    <property type="match status" value="1"/>
</dbReference>
<dbReference type="EMBL" id="SOBT01000008">
    <property type="protein sequence ID" value="TDU31104.1"/>
    <property type="molecule type" value="Genomic_DNA"/>
</dbReference>
<dbReference type="Proteomes" id="UP000295341">
    <property type="component" value="Unassembled WGS sequence"/>
</dbReference>
<gene>
    <name evidence="2" type="ORF">DFR24_0463</name>
</gene>
<evidence type="ECO:0000313" key="3">
    <source>
        <dbReference type="Proteomes" id="UP000295341"/>
    </source>
</evidence>
<dbReference type="Pfam" id="PF12146">
    <property type="entry name" value="Hydrolase_4"/>
    <property type="match status" value="1"/>
</dbReference>
<keyword evidence="3" id="KW-1185">Reference proteome</keyword>
<comment type="caution">
    <text evidence="2">The sequence shown here is derived from an EMBL/GenBank/DDBJ whole genome shotgun (WGS) entry which is preliminary data.</text>
</comment>
<dbReference type="Gene3D" id="3.40.50.1820">
    <property type="entry name" value="alpha/beta hydrolase"/>
    <property type="match status" value="1"/>
</dbReference>
<evidence type="ECO:0000259" key="1">
    <source>
        <dbReference type="Pfam" id="PF12146"/>
    </source>
</evidence>
<reference evidence="2 3" key="1">
    <citation type="submission" date="2019-03" db="EMBL/GenBank/DDBJ databases">
        <title>Genomic Encyclopedia of Type Strains, Phase IV (KMG-IV): sequencing the most valuable type-strain genomes for metagenomic binning, comparative biology and taxonomic classification.</title>
        <authorList>
            <person name="Goeker M."/>
        </authorList>
    </citation>
    <scope>NUCLEOTIDE SEQUENCE [LARGE SCALE GENOMIC DNA]</scope>
    <source>
        <strain evidence="2 3">DSM 26377</strain>
    </source>
</reference>
<name>A0A4R7PAN6_9GAMM</name>
<dbReference type="InterPro" id="IPR022742">
    <property type="entry name" value="Hydrolase_4"/>
</dbReference>
<evidence type="ECO:0000313" key="2">
    <source>
        <dbReference type="EMBL" id="TDU31104.1"/>
    </source>
</evidence>
<dbReference type="InterPro" id="IPR029058">
    <property type="entry name" value="AB_hydrolase_fold"/>
</dbReference>
<feature type="domain" description="Serine aminopeptidase S33" evidence="1">
    <location>
        <begin position="84"/>
        <end position="196"/>
    </location>
</feature>
<sequence length="299" mass="32827">MLDSQVAFAIADARTASSLRLLRGHLHGVLLLCFALCGCTSVFLQPDHVQYFQNRTLGTPVEDVWLAARDGSQLHALYLPAQGTPRATLLFLHGNAENLSSHVYAVKWLPAQGYSVLALDYRGYGLSQGDKSIDAVHEDAESALAWLVARDAGAHGPLIVYGQSLGGSVAMRLAATSPLREHIAAVIADSAFSSYRDIAREKLGQVWLTWPLQWPLSLLISDRYSAIDVVDRISPIPLVLIQGERDVIVDTHHAQRLYAAAGEPKQLWMVPEGLHIDAVSREPVRARFLDFLNTVQPRP</sequence>
<proteinExistence type="predicted"/>
<protein>
    <recommendedName>
        <fullName evidence="1">Serine aminopeptidase S33 domain-containing protein</fullName>
    </recommendedName>
</protein>
<dbReference type="SUPFAM" id="SSF53474">
    <property type="entry name" value="alpha/beta-Hydrolases"/>
    <property type="match status" value="1"/>
</dbReference>
<organism evidence="2 3">
    <name type="scientific">Panacagrimonas perspica</name>
    <dbReference type="NCBI Taxonomy" id="381431"/>
    <lineage>
        <taxon>Bacteria</taxon>
        <taxon>Pseudomonadati</taxon>
        <taxon>Pseudomonadota</taxon>
        <taxon>Gammaproteobacteria</taxon>
        <taxon>Nevskiales</taxon>
        <taxon>Nevskiaceae</taxon>
        <taxon>Panacagrimonas</taxon>
    </lineage>
</organism>
<dbReference type="AlphaFoldDB" id="A0A4R7PAN6"/>
<accession>A0A4R7PAN6</accession>
<dbReference type="PANTHER" id="PTHR12277:SF81">
    <property type="entry name" value="PROTEIN ABHD13"/>
    <property type="match status" value="1"/>
</dbReference>
<dbReference type="RefSeq" id="WP_246813923.1">
    <property type="nucleotide sequence ID" value="NZ_MWIN01000022.1"/>
</dbReference>